<evidence type="ECO:0000313" key="1">
    <source>
        <dbReference type="EMBL" id="EGC32750.1"/>
    </source>
</evidence>
<protein>
    <submittedName>
        <fullName evidence="1">Expressed protein</fullName>
    </submittedName>
</protein>
<dbReference type="PANTHER" id="PTHR32556">
    <property type="entry name" value="F-BOX DOMAIN-CONTAINING PROTEIN-RELATED-RELATED"/>
    <property type="match status" value="1"/>
</dbReference>
<dbReference type="EMBL" id="GL871176">
    <property type="protein sequence ID" value="EGC32750.1"/>
    <property type="molecule type" value="Genomic_DNA"/>
</dbReference>
<dbReference type="InParanoid" id="F0ZTH2"/>
<proteinExistence type="predicted"/>
<sequence>MVFLKTFFLFYNLSNEFKENVFNYLNNSLDGLNVDIHISIDPDHPRLPFGKCNFKSVDILDIDTNSNHSRDALLYIRYFKPKELVLVERNFDDTIEIDPHFYYYKELFDISSNSHSKLFSQNIEKLELVDIINVEELYYILSNTTNNLKSLIISLCFETLVYNLSFNKLSYNNNNSNNDSNNIHESESSNIMGDVDNFYYFWKQIYNIVSNHQHLKHLTIESKEKEFNCNHYVQTLALSDDNDNNNSYYNYSNSSLFYFYQQYHQKEFNNNFLYNFGSMISNNSSLETFSFLEESDWKLQLYNYIKSLNINNKALI</sequence>
<reference evidence="2" key="1">
    <citation type="journal article" date="2011" name="Genome Biol.">
        <title>Comparative genomics of the social amoebae Dictyostelium discoideum and Dictyostelium purpureum.</title>
        <authorList>
            <consortium name="US DOE Joint Genome Institute (JGI-PGF)"/>
            <person name="Sucgang R."/>
            <person name="Kuo A."/>
            <person name="Tian X."/>
            <person name="Salerno W."/>
            <person name="Parikh A."/>
            <person name="Feasley C.L."/>
            <person name="Dalin E."/>
            <person name="Tu H."/>
            <person name="Huang E."/>
            <person name="Barry K."/>
            <person name="Lindquist E."/>
            <person name="Shapiro H."/>
            <person name="Bruce D."/>
            <person name="Schmutz J."/>
            <person name="Salamov A."/>
            <person name="Fey P."/>
            <person name="Gaudet P."/>
            <person name="Anjard C."/>
            <person name="Babu M.M."/>
            <person name="Basu S."/>
            <person name="Bushmanova Y."/>
            <person name="van der Wel H."/>
            <person name="Katoh-Kurasawa M."/>
            <person name="Dinh C."/>
            <person name="Coutinho P.M."/>
            <person name="Saito T."/>
            <person name="Elias M."/>
            <person name="Schaap P."/>
            <person name="Kay R.R."/>
            <person name="Henrissat B."/>
            <person name="Eichinger L."/>
            <person name="Rivero F."/>
            <person name="Putnam N.H."/>
            <person name="West C.M."/>
            <person name="Loomis W.F."/>
            <person name="Chisholm R.L."/>
            <person name="Shaulsky G."/>
            <person name="Strassmann J.E."/>
            <person name="Queller D.C."/>
            <person name="Kuspa A."/>
            <person name="Grigoriev I.V."/>
        </authorList>
    </citation>
    <scope>NUCLEOTIDE SEQUENCE [LARGE SCALE GENOMIC DNA]</scope>
    <source>
        <strain evidence="2">QSDP1</strain>
    </source>
</reference>
<dbReference type="AlphaFoldDB" id="F0ZTH2"/>
<gene>
    <name evidence="1" type="ORF">DICPUDRAFT_89071</name>
</gene>
<name>F0ZTH2_DICPU</name>
<dbReference type="GeneID" id="10508347"/>
<accession>F0ZTH2</accession>
<keyword evidence="2" id="KW-1185">Reference proteome</keyword>
<dbReference type="VEuPathDB" id="AmoebaDB:DICPUDRAFT_89071"/>
<dbReference type="RefSeq" id="XP_003290713.1">
    <property type="nucleotide sequence ID" value="XM_003290665.1"/>
</dbReference>
<dbReference type="Proteomes" id="UP000001064">
    <property type="component" value="Unassembled WGS sequence"/>
</dbReference>
<evidence type="ECO:0000313" key="2">
    <source>
        <dbReference type="Proteomes" id="UP000001064"/>
    </source>
</evidence>
<dbReference type="KEGG" id="dpp:DICPUDRAFT_89071"/>
<organism evidence="1 2">
    <name type="scientific">Dictyostelium purpureum</name>
    <name type="common">Slime mold</name>
    <dbReference type="NCBI Taxonomy" id="5786"/>
    <lineage>
        <taxon>Eukaryota</taxon>
        <taxon>Amoebozoa</taxon>
        <taxon>Evosea</taxon>
        <taxon>Eumycetozoa</taxon>
        <taxon>Dictyostelia</taxon>
        <taxon>Dictyosteliales</taxon>
        <taxon>Dictyosteliaceae</taxon>
        <taxon>Dictyostelium</taxon>
    </lineage>
</organism>
<dbReference type="PANTHER" id="PTHR32556:SF2">
    <property type="entry name" value="F-BOX DOMAIN-CONTAINING PROTEIN"/>
    <property type="match status" value="1"/>
</dbReference>